<keyword evidence="9" id="KW-1185">Reference proteome</keyword>
<dbReference type="SUPFAM" id="SSF90002">
    <property type="entry name" value="Hypothetical protein YjiA, C-terminal domain"/>
    <property type="match status" value="1"/>
</dbReference>
<dbReference type="RefSeq" id="WP_076175622.1">
    <property type="nucleotide sequence ID" value="NZ_MRTP01000015.1"/>
</dbReference>
<dbReference type="GO" id="GO:0016787">
    <property type="term" value="F:hydrolase activity"/>
    <property type="evidence" value="ECO:0007669"/>
    <property type="project" value="UniProtKB-KW"/>
</dbReference>
<reference evidence="8 9" key="1">
    <citation type="submission" date="2016-11" db="EMBL/GenBank/DDBJ databases">
        <title>Paenibacillus species isolates.</title>
        <authorList>
            <person name="Beno S.M."/>
        </authorList>
    </citation>
    <scope>NUCLEOTIDE SEQUENCE [LARGE SCALE GENOMIC DNA]</scope>
    <source>
        <strain evidence="8 9">FSL R5-0378</strain>
    </source>
</reference>
<evidence type="ECO:0000256" key="2">
    <source>
        <dbReference type="ARBA" id="ARBA00022801"/>
    </source>
</evidence>
<proteinExistence type="inferred from homology"/>
<dbReference type="CDD" id="cd03112">
    <property type="entry name" value="CobW-like"/>
    <property type="match status" value="1"/>
</dbReference>
<organism evidence="8 9">
    <name type="scientific">Paenibacillus rhizosphaerae</name>
    <dbReference type="NCBI Taxonomy" id="297318"/>
    <lineage>
        <taxon>Bacteria</taxon>
        <taxon>Bacillati</taxon>
        <taxon>Bacillota</taxon>
        <taxon>Bacilli</taxon>
        <taxon>Bacillales</taxon>
        <taxon>Paenibacillaceae</taxon>
        <taxon>Paenibacillus</taxon>
    </lineage>
</organism>
<evidence type="ECO:0000256" key="5">
    <source>
        <dbReference type="ARBA" id="ARBA00049117"/>
    </source>
</evidence>
<comment type="similarity">
    <text evidence="4">Belongs to the SIMIBI class G3E GTPase family. ZNG1 subfamily.</text>
</comment>
<dbReference type="PANTHER" id="PTHR13748:SF62">
    <property type="entry name" value="COBW DOMAIN-CONTAINING PROTEIN"/>
    <property type="match status" value="1"/>
</dbReference>
<evidence type="ECO:0000259" key="7">
    <source>
        <dbReference type="SMART" id="SM00833"/>
    </source>
</evidence>
<gene>
    <name evidence="8" type="ORF">BK138_30570</name>
</gene>
<evidence type="ECO:0000256" key="6">
    <source>
        <dbReference type="SAM" id="MobiDB-lite"/>
    </source>
</evidence>
<dbReference type="PANTHER" id="PTHR13748">
    <property type="entry name" value="COBW-RELATED"/>
    <property type="match status" value="1"/>
</dbReference>
<evidence type="ECO:0000313" key="9">
    <source>
        <dbReference type="Proteomes" id="UP000187172"/>
    </source>
</evidence>
<comment type="catalytic activity">
    <reaction evidence="5">
        <text>GTP + H2O = GDP + phosphate + H(+)</text>
        <dbReference type="Rhea" id="RHEA:19669"/>
        <dbReference type="ChEBI" id="CHEBI:15377"/>
        <dbReference type="ChEBI" id="CHEBI:15378"/>
        <dbReference type="ChEBI" id="CHEBI:37565"/>
        <dbReference type="ChEBI" id="CHEBI:43474"/>
        <dbReference type="ChEBI" id="CHEBI:58189"/>
    </reaction>
    <physiologicalReaction direction="left-to-right" evidence="5">
        <dbReference type="Rhea" id="RHEA:19670"/>
    </physiologicalReaction>
</comment>
<dbReference type="InterPro" id="IPR051316">
    <property type="entry name" value="Zinc-reg_GTPase_activator"/>
</dbReference>
<feature type="domain" description="CobW C-terminal" evidence="7">
    <location>
        <begin position="285"/>
        <end position="376"/>
    </location>
</feature>
<accession>A0A1R1EAU3</accession>
<dbReference type="Gene3D" id="3.30.1220.10">
    <property type="entry name" value="CobW-like, C-terminal domain"/>
    <property type="match status" value="1"/>
</dbReference>
<dbReference type="Pfam" id="PF02492">
    <property type="entry name" value="cobW"/>
    <property type="match status" value="1"/>
</dbReference>
<dbReference type="SUPFAM" id="SSF52540">
    <property type="entry name" value="P-loop containing nucleoside triphosphate hydrolases"/>
    <property type="match status" value="1"/>
</dbReference>
<feature type="compositionally biased region" description="Basic and acidic residues" evidence="6">
    <location>
        <begin position="262"/>
        <end position="276"/>
    </location>
</feature>
<keyword evidence="3" id="KW-0143">Chaperone</keyword>
<dbReference type="AlphaFoldDB" id="A0A1R1EAU3"/>
<dbReference type="Gene3D" id="3.40.50.300">
    <property type="entry name" value="P-loop containing nucleotide triphosphate hydrolases"/>
    <property type="match status" value="1"/>
</dbReference>
<dbReference type="InterPro" id="IPR003495">
    <property type="entry name" value="CobW/HypB/UreG_nucleotide-bd"/>
</dbReference>
<sequence length="377" mass="41065">MKTPVIILSGFLGSGKTTLLLSVLKECSARGLTPGILMNELGKRDVDGTILEEQAGVQVQKLLDGCVCCSRKSELPQGLSTLLERSPDVIVIELTGVADPEEIRRTLQEPGLAGRLRHHYTVTMLDAENVLEFNSRFSADKELVRTLRKQIESADLVAVNKQDLAAPGTIGKIESMIRKHNPEAAIVYTEYSRIDLSRLLDGVNRRQASKAAAVRAGAQTPAMEELSSQEQHRFGGAVDPAASHAHHLAHNGHGGGSTATAHAHEGNGGHGGHEHHDEAVSFSKVSTVTLTFPAAEQSPASLSRERLEAFFRECGDALLRAKGHVALARHEPVQLVQYAGTRTFWETSRYPGAPYLVMIGLNLNEARLKERWSELFR</sequence>
<protein>
    <recommendedName>
        <fullName evidence="7">CobW C-terminal domain-containing protein</fullName>
    </recommendedName>
</protein>
<comment type="caution">
    <text evidence="8">The sequence shown here is derived from an EMBL/GenBank/DDBJ whole genome shotgun (WGS) entry which is preliminary data.</text>
</comment>
<dbReference type="EMBL" id="MRTP01000015">
    <property type="protein sequence ID" value="OMF48920.1"/>
    <property type="molecule type" value="Genomic_DNA"/>
</dbReference>
<keyword evidence="1" id="KW-0547">Nucleotide-binding</keyword>
<dbReference type="GO" id="GO:0005737">
    <property type="term" value="C:cytoplasm"/>
    <property type="evidence" value="ECO:0007669"/>
    <property type="project" value="TreeGrafter"/>
</dbReference>
<feature type="region of interest" description="Disordered" evidence="6">
    <location>
        <begin position="212"/>
        <end position="276"/>
    </location>
</feature>
<dbReference type="Proteomes" id="UP000187172">
    <property type="component" value="Unassembled WGS sequence"/>
</dbReference>
<evidence type="ECO:0000256" key="3">
    <source>
        <dbReference type="ARBA" id="ARBA00023186"/>
    </source>
</evidence>
<name>A0A1R1EAU3_9BACL</name>
<dbReference type="InterPro" id="IPR027417">
    <property type="entry name" value="P-loop_NTPase"/>
</dbReference>
<dbReference type="SMART" id="SM00833">
    <property type="entry name" value="CobW_C"/>
    <property type="match status" value="1"/>
</dbReference>
<keyword evidence="2" id="KW-0378">Hydrolase</keyword>
<dbReference type="InterPro" id="IPR011629">
    <property type="entry name" value="CobW-like_C"/>
</dbReference>
<dbReference type="Pfam" id="PF07683">
    <property type="entry name" value="CobW_C"/>
    <property type="match status" value="1"/>
</dbReference>
<dbReference type="InterPro" id="IPR036627">
    <property type="entry name" value="CobW-likC_sf"/>
</dbReference>
<evidence type="ECO:0000256" key="4">
    <source>
        <dbReference type="ARBA" id="ARBA00034320"/>
    </source>
</evidence>
<evidence type="ECO:0000313" key="8">
    <source>
        <dbReference type="EMBL" id="OMF48920.1"/>
    </source>
</evidence>
<dbReference type="GO" id="GO:0000166">
    <property type="term" value="F:nucleotide binding"/>
    <property type="evidence" value="ECO:0007669"/>
    <property type="project" value="UniProtKB-KW"/>
</dbReference>
<dbReference type="STRING" id="297318.BK138_30570"/>
<evidence type="ECO:0000256" key="1">
    <source>
        <dbReference type="ARBA" id="ARBA00022741"/>
    </source>
</evidence>